<feature type="chain" id="PRO_5039617484" description="Phosphodiester glycosidase domain-containing protein" evidence="1">
    <location>
        <begin position="21"/>
        <end position="871"/>
    </location>
</feature>
<accession>A0A1M6IB34</accession>
<feature type="signal peptide" evidence="1">
    <location>
        <begin position="1"/>
        <end position="20"/>
    </location>
</feature>
<reference evidence="3 4" key="1">
    <citation type="submission" date="2016-11" db="EMBL/GenBank/DDBJ databases">
        <authorList>
            <person name="Jaros S."/>
            <person name="Januszkiewicz K."/>
            <person name="Wedrychowicz H."/>
        </authorList>
    </citation>
    <scope>NUCLEOTIDE SEQUENCE [LARGE SCALE GENOMIC DNA]</scope>
    <source>
        <strain evidence="3 4">DSM 17477</strain>
    </source>
</reference>
<sequence>MKKRIFSMAMALALAFTMNAGGEMKTMVEETRVEYLSEGIEHMSITRQTIDGPVEIDVLKIDLDDRHTDLKPVYSEEISKRDTLAAIADEWSAAGAVNGDFFNMADPAFTFGTLMDGDDIISSPNSNLYNFPTIVKAGDDFDISIIEPEMTLEVDGEVLPVAAVNKIGAFNGEIIVLNSSWGEESMGSNDTRNLAEIVVNRNRVKSINIGEDPVDIPSSGYVIAFSACNTEILDKFKVGDKVYFDVDFGFDIDDIDWASGGVNYLLREGQEGDYNNDVLGRHPRTAIGFTEDEETAYLITVDGRSEDSIGMLQSELLDFMLELGCWNGVNLDGGGSSEMVVDYYGKGDYEIVNNPSDGDERLLVSGLGAFDSHPRSSTVKSLEVYDAADKLFKGQYLTFDVKGYNKYMVPVAISDSRLDIKISGLDYKKDRHGIRFLESGTAEVKLVYGSVKCTFEVEVLGDVKEIYSAVDSISLNEKSEYELPDFIGVDENGNTATIHASEIDWSLSERIANIDDGIIEARSKSGKAVLEGVFEDGEIYIPLAVGSAERLIEGFENTDNITFVQYPEDSDGRIINHSKSREGGKSVKLYYDFTTMKPDDQSIAFLEFGEKGLLLQDEPDSLSMWVYGDKSDHWLRCRVTDANGVMYKIDFEKEIDWYGWKEVRADLPENISYPVVLNSIYVAEIYNDKADEGYIHVDGLRANYPLGCDDIELPENSRVEDLLMDVPEEYELKLHMGNDEEGNEEFYDIADSNGQPVCDNEDVVVVELSTLHGSISSYDKTQWDALLDLGEYEDRTIVVKTDIDHGSIKSSERKTLVSYMKCLSENNKIFIVSKGTDEEASIRYEDGMRFITYGECFTLYMADGEVSYDYK</sequence>
<dbReference type="PANTHER" id="PTHR40446:SF2">
    <property type="entry name" value="N-ACETYLGLUCOSAMINE-1-PHOSPHODIESTER ALPHA-N-ACETYLGLUCOSAMINIDASE"/>
    <property type="match status" value="1"/>
</dbReference>
<evidence type="ECO:0000256" key="1">
    <source>
        <dbReference type="SAM" id="SignalP"/>
    </source>
</evidence>
<dbReference type="Pfam" id="PF09992">
    <property type="entry name" value="NAGPA"/>
    <property type="match status" value="1"/>
</dbReference>
<dbReference type="STRING" id="1121476.SAMN02745751_02266"/>
<dbReference type="Proteomes" id="UP000184052">
    <property type="component" value="Unassembled WGS sequence"/>
</dbReference>
<protein>
    <recommendedName>
        <fullName evidence="2">Phosphodiester glycosidase domain-containing protein</fullName>
    </recommendedName>
</protein>
<keyword evidence="1" id="KW-0732">Signal</keyword>
<dbReference type="Gene3D" id="2.60.120.430">
    <property type="entry name" value="Galactose-binding lectin"/>
    <property type="match status" value="1"/>
</dbReference>
<name>A0A1M6IB34_9FIRM</name>
<dbReference type="EMBL" id="FQZL01000016">
    <property type="protein sequence ID" value="SHJ31645.1"/>
    <property type="molecule type" value="Genomic_DNA"/>
</dbReference>
<dbReference type="PANTHER" id="PTHR40446">
    <property type="entry name" value="N-ACETYLGLUCOSAMINE-1-PHOSPHODIESTER ALPHA-N-ACETYLGLUCOSAMINIDASE"/>
    <property type="match status" value="1"/>
</dbReference>
<evidence type="ECO:0000259" key="2">
    <source>
        <dbReference type="Pfam" id="PF09992"/>
    </source>
</evidence>
<keyword evidence="4" id="KW-1185">Reference proteome</keyword>
<evidence type="ECO:0000313" key="4">
    <source>
        <dbReference type="Proteomes" id="UP000184052"/>
    </source>
</evidence>
<organism evidence="3 4">
    <name type="scientific">Dethiosulfatibacter aminovorans DSM 17477</name>
    <dbReference type="NCBI Taxonomy" id="1121476"/>
    <lineage>
        <taxon>Bacteria</taxon>
        <taxon>Bacillati</taxon>
        <taxon>Bacillota</taxon>
        <taxon>Tissierellia</taxon>
        <taxon>Dethiosulfatibacter</taxon>
    </lineage>
</organism>
<proteinExistence type="predicted"/>
<evidence type="ECO:0000313" key="3">
    <source>
        <dbReference type="EMBL" id="SHJ31645.1"/>
    </source>
</evidence>
<dbReference type="OrthoDB" id="9809781at2"/>
<dbReference type="AlphaFoldDB" id="A0A1M6IB34"/>
<dbReference type="InterPro" id="IPR018711">
    <property type="entry name" value="NAGPA"/>
</dbReference>
<feature type="domain" description="Phosphodiester glycosidase" evidence="2">
    <location>
        <begin position="196"/>
        <end position="369"/>
    </location>
</feature>
<gene>
    <name evidence="3" type="ORF">SAMN02745751_02266</name>
</gene>
<dbReference type="RefSeq" id="WP_073049694.1">
    <property type="nucleotide sequence ID" value="NZ_FQZL01000016.1"/>
</dbReference>